<protein>
    <recommendedName>
        <fullName evidence="4">Pentapeptide repeat-containing protein</fullName>
    </recommendedName>
</protein>
<feature type="region of interest" description="Disordered" evidence="1">
    <location>
        <begin position="61"/>
        <end position="91"/>
    </location>
</feature>
<dbReference type="SUPFAM" id="SSF141571">
    <property type="entry name" value="Pentapeptide repeat-like"/>
    <property type="match status" value="1"/>
</dbReference>
<sequence length="127" mass="12714">MPSPSASSTRLRVRHGIAKTSAAAFTLFQVNGGDWPSVGLPGAGLRGAVLDGVRMREADLTAARPEKASVTGTDLSGAMPHSSRLTGADLRGSDLPALDPLTVEPSGATVGLEQSAVIAGALGLVVA</sequence>
<gene>
    <name evidence="2" type="ORF">GCM10010446_62250</name>
</gene>
<proteinExistence type="predicted"/>
<comment type="caution">
    <text evidence="2">The sequence shown here is derived from an EMBL/GenBank/DDBJ whole genome shotgun (WGS) entry which is preliminary data.</text>
</comment>
<evidence type="ECO:0008006" key="4">
    <source>
        <dbReference type="Google" id="ProtNLM"/>
    </source>
</evidence>
<reference evidence="2 3" key="1">
    <citation type="journal article" date="2019" name="Int. J. Syst. Evol. Microbiol.">
        <title>The Global Catalogue of Microorganisms (GCM) 10K type strain sequencing project: providing services to taxonomists for standard genome sequencing and annotation.</title>
        <authorList>
            <consortium name="The Broad Institute Genomics Platform"/>
            <consortium name="The Broad Institute Genome Sequencing Center for Infectious Disease"/>
            <person name="Wu L."/>
            <person name="Ma J."/>
        </authorList>
    </citation>
    <scope>NUCLEOTIDE SEQUENCE [LARGE SCALE GENOMIC DNA]</scope>
    <source>
        <strain evidence="2 3">JCM 9088</strain>
    </source>
</reference>
<keyword evidence="3" id="KW-1185">Reference proteome</keyword>
<evidence type="ECO:0000313" key="3">
    <source>
        <dbReference type="Proteomes" id="UP001500403"/>
    </source>
</evidence>
<dbReference type="Pfam" id="PF00805">
    <property type="entry name" value="Pentapeptide"/>
    <property type="match status" value="1"/>
</dbReference>
<name>A0ABN3XM44_9ACTN</name>
<evidence type="ECO:0000313" key="2">
    <source>
        <dbReference type="EMBL" id="GAA2967971.1"/>
    </source>
</evidence>
<dbReference type="RefSeq" id="WP_344499809.1">
    <property type="nucleotide sequence ID" value="NZ_BAAAUD010000061.1"/>
</dbReference>
<dbReference type="EMBL" id="BAAAUD010000061">
    <property type="protein sequence ID" value="GAA2967971.1"/>
    <property type="molecule type" value="Genomic_DNA"/>
</dbReference>
<dbReference type="Proteomes" id="UP001500403">
    <property type="component" value="Unassembled WGS sequence"/>
</dbReference>
<organism evidence="2 3">
    <name type="scientific">Streptomyces enissocaesilis</name>
    <dbReference type="NCBI Taxonomy" id="332589"/>
    <lineage>
        <taxon>Bacteria</taxon>
        <taxon>Bacillati</taxon>
        <taxon>Actinomycetota</taxon>
        <taxon>Actinomycetes</taxon>
        <taxon>Kitasatosporales</taxon>
        <taxon>Streptomycetaceae</taxon>
        <taxon>Streptomyces</taxon>
        <taxon>Streptomyces rochei group</taxon>
    </lineage>
</organism>
<evidence type="ECO:0000256" key="1">
    <source>
        <dbReference type="SAM" id="MobiDB-lite"/>
    </source>
</evidence>
<dbReference type="InterPro" id="IPR001646">
    <property type="entry name" value="5peptide_repeat"/>
</dbReference>
<dbReference type="Gene3D" id="2.160.20.80">
    <property type="entry name" value="E3 ubiquitin-protein ligase SopA"/>
    <property type="match status" value="1"/>
</dbReference>
<accession>A0ABN3XM44</accession>